<name>A0A8H6YQZ9_9AGAR</name>
<proteinExistence type="predicted"/>
<organism evidence="2 3">
    <name type="scientific">Mycena venus</name>
    <dbReference type="NCBI Taxonomy" id="2733690"/>
    <lineage>
        <taxon>Eukaryota</taxon>
        <taxon>Fungi</taxon>
        <taxon>Dikarya</taxon>
        <taxon>Basidiomycota</taxon>
        <taxon>Agaricomycotina</taxon>
        <taxon>Agaricomycetes</taxon>
        <taxon>Agaricomycetidae</taxon>
        <taxon>Agaricales</taxon>
        <taxon>Marasmiineae</taxon>
        <taxon>Mycenaceae</taxon>
        <taxon>Mycena</taxon>
    </lineage>
</organism>
<dbReference type="AlphaFoldDB" id="A0A8H6YQZ9"/>
<evidence type="ECO:0000313" key="2">
    <source>
        <dbReference type="EMBL" id="KAF7362751.1"/>
    </source>
</evidence>
<dbReference type="OrthoDB" id="3153136at2759"/>
<dbReference type="InterPro" id="IPR013517">
    <property type="entry name" value="FG-GAP"/>
</dbReference>
<dbReference type="Pfam" id="PF13517">
    <property type="entry name" value="FG-GAP_3"/>
    <property type="match status" value="2"/>
</dbReference>
<protein>
    <submittedName>
        <fullName evidence="2">Uncharacterized protein</fullName>
    </submittedName>
</protein>
<reference evidence="2" key="1">
    <citation type="submission" date="2020-05" db="EMBL/GenBank/DDBJ databases">
        <title>Mycena genomes resolve the evolution of fungal bioluminescence.</title>
        <authorList>
            <person name="Tsai I.J."/>
        </authorList>
    </citation>
    <scope>NUCLEOTIDE SEQUENCE</scope>
    <source>
        <strain evidence="2">CCC161011</strain>
    </source>
</reference>
<accession>A0A8H6YQZ9</accession>
<evidence type="ECO:0000313" key="3">
    <source>
        <dbReference type="Proteomes" id="UP000620124"/>
    </source>
</evidence>
<keyword evidence="1" id="KW-0732">Signal</keyword>
<dbReference type="SUPFAM" id="SSF69318">
    <property type="entry name" value="Integrin alpha N-terminal domain"/>
    <property type="match status" value="1"/>
</dbReference>
<evidence type="ECO:0000256" key="1">
    <source>
        <dbReference type="ARBA" id="ARBA00022729"/>
    </source>
</evidence>
<dbReference type="Proteomes" id="UP000620124">
    <property type="component" value="Unassembled WGS sequence"/>
</dbReference>
<comment type="caution">
    <text evidence="2">The sequence shown here is derived from an EMBL/GenBank/DDBJ whole genome shotgun (WGS) entry which is preliminary data.</text>
</comment>
<dbReference type="EMBL" id="JACAZI010000004">
    <property type="protein sequence ID" value="KAF7362751.1"/>
    <property type="molecule type" value="Genomic_DNA"/>
</dbReference>
<sequence length="402" mass="43423">MTSKVISQTSPLPTASPGIADIVGFGAEGVIILRISNQSIGQTLPAHTPGSGILGFRTQGTQGVVNLRNPISNQSIKVINKFGYDAGGWRTERHVRLIADTTGDKQADIVGFGEEGVWISLNKGNNTFTDLPHMVLAEFSYDNGDWRVDKHIRCSSHTRDAVADFGYNGGWRLDKHLRFLADVTGDGLLDIVAFGERQVLIGRNNGDGTFQPGQGVVSDFCYSGGWRVDNHPRFVADLTGDGRADLIGFGDAGVSVSLNDGSGAFGPVTLALNDFGCNTDAGGWSVEKHLRFIASLTGDKRGDIVAFGNKGVYIAINNGNGTFQPSRRVIDDFGYNQGWQVEKRPRFACDLTGDWRADIIGFGDDSVGEGNFGPVTKLIDDFGYNEGWTLEKTVRYVANLHL</sequence>
<dbReference type="InterPro" id="IPR028994">
    <property type="entry name" value="Integrin_alpha_N"/>
</dbReference>
<keyword evidence="3" id="KW-1185">Reference proteome</keyword>
<gene>
    <name evidence="2" type="ORF">MVEN_00624600</name>
</gene>